<evidence type="ECO:0000313" key="2">
    <source>
        <dbReference type="WBParaSite" id="PgE149_g003_t07"/>
    </source>
</evidence>
<dbReference type="WBParaSite" id="PgE149_g003_t07">
    <property type="protein sequence ID" value="PgE149_g003_t07"/>
    <property type="gene ID" value="PgE149_g003"/>
</dbReference>
<name>A0A915A395_PARUN</name>
<protein>
    <submittedName>
        <fullName evidence="2">Protein kinase domain-containing protein</fullName>
    </submittedName>
</protein>
<dbReference type="Proteomes" id="UP000887569">
    <property type="component" value="Unplaced"/>
</dbReference>
<evidence type="ECO:0000313" key="1">
    <source>
        <dbReference type="Proteomes" id="UP000887569"/>
    </source>
</evidence>
<accession>A0A915A395</accession>
<sequence>DTRRYFYMILALRRNISIRMESITLHEERSDGVVRRERVGVQVGKQMARKAGRAQFFHNCPRQYDTILVLIDALKFEDDPKYEDLYHNLEEVRILIRICDDQLY</sequence>
<organism evidence="1 2">
    <name type="scientific">Parascaris univalens</name>
    <name type="common">Nematode worm</name>
    <dbReference type="NCBI Taxonomy" id="6257"/>
    <lineage>
        <taxon>Eukaryota</taxon>
        <taxon>Metazoa</taxon>
        <taxon>Ecdysozoa</taxon>
        <taxon>Nematoda</taxon>
        <taxon>Chromadorea</taxon>
        <taxon>Rhabditida</taxon>
        <taxon>Spirurina</taxon>
        <taxon>Ascaridomorpha</taxon>
        <taxon>Ascaridoidea</taxon>
        <taxon>Ascarididae</taxon>
        <taxon>Parascaris</taxon>
    </lineage>
</organism>
<keyword evidence="1" id="KW-1185">Reference proteome</keyword>
<reference evidence="2" key="1">
    <citation type="submission" date="2022-11" db="UniProtKB">
        <authorList>
            <consortium name="WormBaseParasite"/>
        </authorList>
    </citation>
    <scope>IDENTIFICATION</scope>
</reference>
<dbReference type="AlphaFoldDB" id="A0A915A395"/>
<proteinExistence type="predicted"/>